<reference evidence="3 4" key="1">
    <citation type="submission" date="2020-02" db="EMBL/GenBank/DDBJ databases">
        <title>Genomic and physiological characterization of two novel Nitrospinaceae genera.</title>
        <authorList>
            <person name="Mueller A.J."/>
            <person name="Jung M.-Y."/>
            <person name="Strachan C.R."/>
            <person name="Herbold C.W."/>
            <person name="Kirkegaard R.H."/>
            <person name="Daims H."/>
        </authorList>
    </citation>
    <scope>NUCLEOTIDE SEQUENCE [LARGE SCALE GENOMIC DNA]</scope>
    <source>
        <strain evidence="3">EB</strain>
    </source>
</reference>
<dbReference type="SUPFAM" id="SSF69318">
    <property type="entry name" value="Integrin alpha N-terminal domain"/>
    <property type="match status" value="1"/>
</dbReference>
<dbReference type="Proteomes" id="UP000594688">
    <property type="component" value="Chromosome"/>
</dbReference>
<accession>A0A7T0G1H5</accession>
<dbReference type="InterPro" id="IPR013517">
    <property type="entry name" value="FG-GAP"/>
</dbReference>
<dbReference type="Pfam" id="PF13517">
    <property type="entry name" value="FG-GAP_3"/>
    <property type="match status" value="1"/>
</dbReference>
<dbReference type="Pfam" id="PF08811">
    <property type="entry name" value="DUF1800"/>
    <property type="match status" value="1"/>
</dbReference>
<sequence>MKHKTRSFFIPTAFFLAMALLANVFAIALAAEPLSGEGLALTGKTIAGPTSAPGTVRNNFDGDPGSELLGVRGDGVIGIGLLNGSTFQSFDPVSVLDPAAGWSVNSTADMNGDNQSDLFLYNSTTGEIRITLINGNSIISDDLVMILDPTHNLTPVGASDFDGDGRAEILLHDSTSGFTGLMLFDNTGVFTSIEPAALIDIAGGFELYDTGDFNGDGKTDLLSFNENTGDVTVTLLDGTNIISQATAFNLDPTEEWVIQETGDFDGDGKEDILLLHSNGVVNIITMDGTTPSGQYTPGLLQPGWRIINAGNYDSDEKADLLIQDTVTSFVHSVIQDGTTITSVNFVIGLGITSGWQYHSGKALNHAITIAPPTLSEADFKRFLEQSTWGPTPALLEHVSSIGKAAFLEEQFAAIPSTYPDPRDGTDSLRPLRETFFYNAFHGDDQLRQRVAFALSQLFVVSANTVRKDEQLVPYMRMLHDNAFGNFYDLMEDVTLSSTMGVYLDMINNDKPKPEKGLNPNENYARELLQLFTVGLNLLNQDGTEQTDSNGDPIPTYSEDVILNLSRVFTGWTYPTLPGKTPKWPNPKNYDGPMEANEEHHDTDPKTLMNGFTMPGGQTTREDLEQALRHIFDHPNVGPFIATRLIRHLVKSNPSKEYIQRVAMAFNSNETGVRGDMKSVLTAILLDPEAGDSDPNGGHLREPILFCNALLRALGADVEVENTLYNRTREMGQDLFTSPSVFNYFSPLHKPSGLDLFGPEFQIHTQSATFARANFVDKAVNSKLGEGVSVDLSSFESITEDLALIQAIEAALLHEPLSTTERNSIIAAINVPKISSGTRVEVAVYLVATSSRYQVQH</sequence>
<dbReference type="EMBL" id="CP048685">
    <property type="protein sequence ID" value="QPJ63590.1"/>
    <property type="molecule type" value="Genomic_DNA"/>
</dbReference>
<name>A0A7T0G1H5_9BACT</name>
<dbReference type="AlphaFoldDB" id="A0A7T0G1H5"/>
<protein>
    <submittedName>
        <fullName evidence="3">DUF1800 family protein</fullName>
    </submittedName>
</protein>
<dbReference type="KEGG" id="nli:G3M70_17585"/>
<evidence type="ECO:0000256" key="1">
    <source>
        <dbReference type="ARBA" id="ARBA00022729"/>
    </source>
</evidence>
<gene>
    <name evidence="3" type="ORF">G3M70_17585</name>
</gene>
<evidence type="ECO:0000256" key="2">
    <source>
        <dbReference type="SAM" id="SignalP"/>
    </source>
</evidence>
<feature type="signal peptide" evidence="2">
    <location>
        <begin position="1"/>
        <end position="30"/>
    </location>
</feature>
<dbReference type="Gene3D" id="2.130.10.130">
    <property type="entry name" value="Integrin alpha, N-terminal"/>
    <property type="match status" value="1"/>
</dbReference>
<dbReference type="PANTHER" id="PTHR46580">
    <property type="entry name" value="SENSOR KINASE-RELATED"/>
    <property type="match status" value="1"/>
</dbReference>
<dbReference type="PANTHER" id="PTHR46580:SF2">
    <property type="entry name" value="MAM DOMAIN-CONTAINING PROTEIN"/>
    <property type="match status" value="1"/>
</dbReference>
<dbReference type="InterPro" id="IPR028994">
    <property type="entry name" value="Integrin_alpha_N"/>
</dbReference>
<keyword evidence="1 2" id="KW-0732">Signal</keyword>
<organism evidence="3 4">
    <name type="scientific">Candidatus Nitronauta litoralis</name>
    <dbReference type="NCBI Taxonomy" id="2705533"/>
    <lineage>
        <taxon>Bacteria</taxon>
        <taxon>Pseudomonadati</taxon>
        <taxon>Nitrospinota/Tectimicrobiota group</taxon>
        <taxon>Nitrospinota</taxon>
        <taxon>Nitrospinia</taxon>
        <taxon>Nitrospinales</taxon>
        <taxon>Nitrospinaceae</taxon>
        <taxon>Candidatus Nitronauta</taxon>
    </lineage>
</organism>
<evidence type="ECO:0000313" key="3">
    <source>
        <dbReference type="EMBL" id="QPJ63590.1"/>
    </source>
</evidence>
<dbReference type="InterPro" id="IPR014917">
    <property type="entry name" value="DUF1800"/>
</dbReference>
<feature type="chain" id="PRO_5032539655" evidence="2">
    <location>
        <begin position="31"/>
        <end position="856"/>
    </location>
</feature>
<evidence type="ECO:0000313" key="4">
    <source>
        <dbReference type="Proteomes" id="UP000594688"/>
    </source>
</evidence>
<proteinExistence type="predicted"/>